<proteinExistence type="predicted"/>
<feature type="transmembrane region" description="Helical" evidence="7">
    <location>
        <begin position="264"/>
        <end position="284"/>
    </location>
</feature>
<dbReference type="InterPro" id="IPR000515">
    <property type="entry name" value="MetI-like"/>
</dbReference>
<feature type="transmembrane region" description="Helical" evidence="7">
    <location>
        <begin position="146"/>
        <end position="165"/>
    </location>
</feature>
<dbReference type="CDD" id="cd06261">
    <property type="entry name" value="TM_PBP2"/>
    <property type="match status" value="1"/>
</dbReference>
<feature type="transmembrane region" description="Helical" evidence="7">
    <location>
        <begin position="81"/>
        <end position="100"/>
    </location>
</feature>
<evidence type="ECO:0000256" key="6">
    <source>
        <dbReference type="ARBA" id="ARBA00023136"/>
    </source>
</evidence>
<feature type="transmembrane region" description="Helical" evidence="7">
    <location>
        <begin position="112"/>
        <end position="134"/>
    </location>
</feature>
<evidence type="ECO:0000256" key="1">
    <source>
        <dbReference type="ARBA" id="ARBA00004651"/>
    </source>
</evidence>
<dbReference type="GO" id="GO:0005886">
    <property type="term" value="C:plasma membrane"/>
    <property type="evidence" value="ECO:0007669"/>
    <property type="project" value="UniProtKB-SubCell"/>
</dbReference>
<reference evidence="8" key="1">
    <citation type="submission" date="2020-10" db="EMBL/GenBank/DDBJ databases">
        <authorList>
            <person name="Gilroy R."/>
        </authorList>
    </citation>
    <scope>NUCLEOTIDE SEQUENCE</scope>
    <source>
        <strain evidence="8">CHK183-6373</strain>
    </source>
</reference>
<evidence type="ECO:0000256" key="2">
    <source>
        <dbReference type="ARBA" id="ARBA00022448"/>
    </source>
</evidence>
<evidence type="ECO:0000256" key="4">
    <source>
        <dbReference type="ARBA" id="ARBA00022692"/>
    </source>
</evidence>
<dbReference type="GO" id="GO:0055085">
    <property type="term" value="P:transmembrane transport"/>
    <property type="evidence" value="ECO:0007669"/>
    <property type="project" value="InterPro"/>
</dbReference>
<name>A0A9D1TBQ1_9FIRM</name>
<keyword evidence="4 7" id="KW-0812">Transmembrane</keyword>
<feature type="transmembrane region" description="Helical" evidence="7">
    <location>
        <begin position="186"/>
        <end position="208"/>
    </location>
</feature>
<protein>
    <submittedName>
        <fullName evidence="8">Carbohydrate ABC transporter permease</fullName>
    </submittedName>
</protein>
<dbReference type="AlphaFoldDB" id="A0A9D1TBQ1"/>
<dbReference type="InterPro" id="IPR035906">
    <property type="entry name" value="MetI-like_sf"/>
</dbReference>
<dbReference type="Proteomes" id="UP000886884">
    <property type="component" value="Unassembled WGS sequence"/>
</dbReference>
<dbReference type="PANTHER" id="PTHR43744:SF9">
    <property type="entry name" value="POLYGALACTURONAN_RHAMNOGALACTURONAN TRANSPORT SYSTEM PERMEASE PROTEIN YTCP"/>
    <property type="match status" value="1"/>
</dbReference>
<organism evidence="8 9">
    <name type="scientific">Candidatus Ornithocaccomicrobium faecavium</name>
    <dbReference type="NCBI Taxonomy" id="2840890"/>
    <lineage>
        <taxon>Bacteria</taxon>
        <taxon>Bacillati</taxon>
        <taxon>Bacillota</taxon>
        <taxon>Clostridia</taxon>
        <taxon>Candidatus Ornithocaccomicrobium</taxon>
    </lineage>
</organism>
<sequence length="299" mass="33317">MAPGAHIRHSTSDKVFLAVNGLLLTVFLVIILYPLLYILSASVSAGSGLVNLWLIPRNFTLASYEAVWQYKDIWTGYANSLFYMVAGTAIAMFVTICCAYPLSVPDFKARNVLMVLCMITMYFGGGLIPTYLVVRDLGMLNTVWSVLLPGAMSVYNVIVMRTFFASQIPRELRESASLDGCGNIRYLVSIVLPLSGAILAVISLYYAVGIWNSYFDAMIYLKKREMYPLTLFIREILIENNANAMNSLMTDVMADTQAEARRNLMKYAVIVVSSLPMMILYPFVQKYFVKGVMIGAVKG</sequence>
<reference evidence="8" key="2">
    <citation type="journal article" date="2021" name="PeerJ">
        <title>Extensive microbial diversity within the chicken gut microbiome revealed by metagenomics and culture.</title>
        <authorList>
            <person name="Gilroy R."/>
            <person name="Ravi A."/>
            <person name="Getino M."/>
            <person name="Pursley I."/>
            <person name="Horton D.L."/>
            <person name="Alikhan N.F."/>
            <person name="Baker D."/>
            <person name="Gharbi K."/>
            <person name="Hall N."/>
            <person name="Watson M."/>
            <person name="Adriaenssens E.M."/>
            <person name="Foster-Nyarko E."/>
            <person name="Jarju S."/>
            <person name="Secka A."/>
            <person name="Antonio M."/>
            <person name="Oren A."/>
            <person name="Chaudhuri R.R."/>
            <person name="La Ragione R."/>
            <person name="Hildebrand F."/>
            <person name="Pallen M.J."/>
        </authorList>
    </citation>
    <scope>NUCLEOTIDE SEQUENCE</scope>
    <source>
        <strain evidence="8">CHK183-6373</strain>
    </source>
</reference>
<dbReference type="Gene3D" id="1.10.3720.10">
    <property type="entry name" value="MetI-like"/>
    <property type="match status" value="1"/>
</dbReference>
<comment type="subcellular location">
    <subcellularLocation>
        <location evidence="1">Cell membrane</location>
        <topology evidence="1">Multi-pass membrane protein</topology>
    </subcellularLocation>
</comment>
<accession>A0A9D1TBQ1</accession>
<evidence type="ECO:0000313" key="8">
    <source>
        <dbReference type="EMBL" id="HIV26891.1"/>
    </source>
</evidence>
<keyword evidence="2" id="KW-0813">Transport</keyword>
<dbReference type="EMBL" id="DVOT01000053">
    <property type="protein sequence ID" value="HIV26891.1"/>
    <property type="molecule type" value="Genomic_DNA"/>
</dbReference>
<evidence type="ECO:0000256" key="5">
    <source>
        <dbReference type="ARBA" id="ARBA00022989"/>
    </source>
</evidence>
<evidence type="ECO:0000256" key="3">
    <source>
        <dbReference type="ARBA" id="ARBA00022475"/>
    </source>
</evidence>
<feature type="transmembrane region" description="Helical" evidence="7">
    <location>
        <begin position="15"/>
        <end position="39"/>
    </location>
</feature>
<dbReference type="PANTHER" id="PTHR43744">
    <property type="entry name" value="ABC TRANSPORTER PERMEASE PROTEIN MG189-RELATED-RELATED"/>
    <property type="match status" value="1"/>
</dbReference>
<keyword evidence="5 7" id="KW-1133">Transmembrane helix</keyword>
<evidence type="ECO:0000256" key="7">
    <source>
        <dbReference type="SAM" id="Phobius"/>
    </source>
</evidence>
<comment type="caution">
    <text evidence="8">The sequence shown here is derived from an EMBL/GenBank/DDBJ whole genome shotgun (WGS) entry which is preliminary data.</text>
</comment>
<keyword evidence="3" id="KW-1003">Cell membrane</keyword>
<gene>
    <name evidence="8" type="ORF">IAA64_02900</name>
</gene>
<evidence type="ECO:0000313" key="9">
    <source>
        <dbReference type="Proteomes" id="UP000886884"/>
    </source>
</evidence>
<keyword evidence="6 7" id="KW-0472">Membrane</keyword>
<dbReference type="SUPFAM" id="SSF161098">
    <property type="entry name" value="MetI-like"/>
    <property type="match status" value="1"/>
</dbReference>